<keyword evidence="3" id="KW-1185">Reference proteome</keyword>
<dbReference type="InterPro" id="IPR025714">
    <property type="entry name" value="Methyltranfer_dom"/>
</dbReference>
<proteinExistence type="predicted"/>
<feature type="domain" description="Methyltransferase" evidence="1">
    <location>
        <begin position="52"/>
        <end position="144"/>
    </location>
</feature>
<keyword evidence="2" id="KW-0489">Methyltransferase</keyword>
<dbReference type="EMBL" id="OBQC01000001">
    <property type="protein sequence ID" value="SOC34971.1"/>
    <property type="molecule type" value="Genomic_DNA"/>
</dbReference>
<dbReference type="Gene3D" id="3.90.550.10">
    <property type="entry name" value="Spore Coat Polysaccharide Biosynthesis Protein SpsA, Chain A"/>
    <property type="match status" value="1"/>
</dbReference>
<gene>
    <name evidence="2" type="ORF">SAMN05877842_101188</name>
</gene>
<dbReference type="SUPFAM" id="SSF53335">
    <property type="entry name" value="S-adenosyl-L-methionine-dependent methyltransferases"/>
    <property type="match status" value="1"/>
</dbReference>
<keyword evidence="2" id="KW-0808">Transferase</keyword>
<accession>A0A285U3Y5</accession>
<dbReference type="Pfam" id="PF13847">
    <property type="entry name" value="Methyltransf_31"/>
    <property type="match status" value="1"/>
</dbReference>
<reference evidence="3" key="1">
    <citation type="submission" date="2017-08" db="EMBL/GenBank/DDBJ databases">
        <authorList>
            <person name="Varghese N."/>
            <person name="Submissions S."/>
        </authorList>
    </citation>
    <scope>NUCLEOTIDE SEQUENCE [LARGE SCALE GENOMIC DNA]</scope>
    <source>
        <strain evidence="3">JC23</strain>
    </source>
</reference>
<dbReference type="PANTHER" id="PTHR43861">
    <property type="entry name" value="TRANS-ACONITATE 2-METHYLTRANSFERASE-RELATED"/>
    <property type="match status" value="1"/>
</dbReference>
<sequence length="558" mass="64799">MSSDYSVNSIQYWNTKFETKWELNRGPEQTTFFYEVLLKNLPVKIKNRIKYEKMSICDIGCALGDGVNKISEYFTSNLLTGIDFSEEAIKKAKKKYPHIDFECQDILRVKQNFDVIISSNTLEHFKNPLHITRYLTEITNNFLIILIPFQENEVNRDKEHESSFNYNSFPMVIDDFFLCYHKVINFKDTPNPYWNGKQLLVIYSKKDELEKLNLSSVIEPKVFVGAPVRNRAWILPRFFESLLQQNVKMETCFIVNDCDDNTIEVLEENRVNFIQKNFGKEFGSNRGEYSKKNLAILRNLLLEEFLKSDCEYFFSIDTDIIIPDGSLRKLLEDDKDIVSMIISNIPSGSAHNIYINQNHVSPVPEGIIPVDMTGAVYLIKREVIESGVGYAYDPKGEDVPFCRSAINAGFELYCDTRLRPIHVYEPNLELTANIISHEDYKIILEKAIRLLEKIFESVISLKSNINNKLIILDIINAYNKVANIINIYYPIISNKLIFSQMSIIKEYLDKILYYIEINHIDEANNILNNLLLPTFSNLTIELIEVFLPDVMKYNPNSL</sequence>
<dbReference type="RefSeq" id="WP_170949374.1">
    <property type="nucleotide sequence ID" value="NZ_OBQC01000001.1"/>
</dbReference>
<dbReference type="InterPro" id="IPR029063">
    <property type="entry name" value="SAM-dependent_MTases_sf"/>
</dbReference>
<name>A0A285U3Y5_9BACL</name>
<dbReference type="GO" id="GO:0032259">
    <property type="term" value="P:methylation"/>
    <property type="evidence" value="ECO:0007669"/>
    <property type="project" value="UniProtKB-KW"/>
</dbReference>
<dbReference type="Proteomes" id="UP000219252">
    <property type="component" value="Unassembled WGS sequence"/>
</dbReference>
<dbReference type="InterPro" id="IPR029044">
    <property type="entry name" value="Nucleotide-diphossugar_trans"/>
</dbReference>
<evidence type="ECO:0000313" key="2">
    <source>
        <dbReference type="EMBL" id="SOC34971.1"/>
    </source>
</evidence>
<dbReference type="AlphaFoldDB" id="A0A285U3Y5"/>
<dbReference type="Gene3D" id="3.40.50.150">
    <property type="entry name" value="Vaccinia Virus protein VP39"/>
    <property type="match status" value="1"/>
</dbReference>
<organism evidence="2 3">
    <name type="scientific">Ureibacillus acetophenoni</name>
    <dbReference type="NCBI Taxonomy" id="614649"/>
    <lineage>
        <taxon>Bacteria</taxon>
        <taxon>Bacillati</taxon>
        <taxon>Bacillota</taxon>
        <taxon>Bacilli</taxon>
        <taxon>Bacillales</taxon>
        <taxon>Caryophanaceae</taxon>
        <taxon>Ureibacillus</taxon>
    </lineage>
</organism>
<evidence type="ECO:0000313" key="3">
    <source>
        <dbReference type="Proteomes" id="UP000219252"/>
    </source>
</evidence>
<dbReference type="GO" id="GO:0008168">
    <property type="term" value="F:methyltransferase activity"/>
    <property type="evidence" value="ECO:0007669"/>
    <property type="project" value="UniProtKB-KW"/>
</dbReference>
<evidence type="ECO:0000259" key="1">
    <source>
        <dbReference type="Pfam" id="PF13847"/>
    </source>
</evidence>
<protein>
    <submittedName>
        <fullName evidence="2">Methyltransferase family protein</fullName>
    </submittedName>
</protein>
<dbReference type="SUPFAM" id="SSF53448">
    <property type="entry name" value="Nucleotide-diphospho-sugar transferases"/>
    <property type="match status" value="1"/>
</dbReference>